<organism evidence="3">
    <name type="scientific">Amphimedon queenslandica</name>
    <name type="common">Sponge</name>
    <dbReference type="NCBI Taxonomy" id="400682"/>
    <lineage>
        <taxon>Eukaryota</taxon>
        <taxon>Metazoa</taxon>
        <taxon>Porifera</taxon>
        <taxon>Demospongiae</taxon>
        <taxon>Heteroscleromorpha</taxon>
        <taxon>Haplosclerida</taxon>
        <taxon>Niphatidae</taxon>
        <taxon>Amphimedon</taxon>
    </lineage>
</organism>
<keyword evidence="2" id="KW-0732">Signal</keyword>
<protein>
    <submittedName>
        <fullName evidence="3">Uncharacterized protein</fullName>
    </submittedName>
</protein>
<evidence type="ECO:0000256" key="1">
    <source>
        <dbReference type="SAM" id="MobiDB-lite"/>
    </source>
</evidence>
<feature type="signal peptide" evidence="2">
    <location>
        <begin position="1"/>
        <end position="18"/>
    </location>
</feature>
<dbReference type="AlphaFoldDB" id="A0A1X7VAS5"/>
<dbReference type="EnsemblMetazoa" id="Aqu2.1.37093_001">
    <property type="protein sequence ID" value="Aqu2.1.37093_001"/>
    <property type="gene ID" value="Aqu2.1.37093"/>
</dbReference>
<feature type="chain" id="PRO_5010883823" evidence="2">
    <location>
        <begin position="19"/>
        <end position="41"/>
    </location>
</feature>
<sequence>MTSSLLLLSLLTAGTCTSSNGRGSSATPGEERERVEPLKTP</sequence>
<evidence type="ECO:0000256" key="2">
    <source>
        <dbReference type="SAM" id="SignalP"/>
    </source>
</evidence>
<name>A0A1X7VAS5_AMPQE</name>
<dbReference type="InParanoid" id="A0A1X7VAS5"/>
<evidence type="ECO:0000313" key="3">
    <source>
        <dbReference type="EnsemblMetazoa" id="Aqu2.1.37093_001"/>
    </source>
</evidence>
<proteinExistence type="predicted"/>
<reference evidence="3" key="1">
    <citation type="submission" date="2017-05" db="UniProtKB">
        <authorList>
            <consortium name="EnsemblMetazoa"/>
        </authorList>
    </citation>
    <scope>IDENTIFICATION</scope>
</reference>
<accession>A0A1X7VAS5</accession>
<feature type="compositionally biased region" description="Basic and acidic residues" evidence="1">
    <location>
        <begin position="29"/>
        <end position="41"/>
    </location>
</feature>
<feature type="region of interest" description="Disordered" evidence="1">
    <location>
        <begin position="15"/>
        <end position="41"/>
    </location>
</feature>